<dbReference type="PANTHER" id="PTHR32268">
    <property type="entry name" value="HOMOSERINE O-ACETYLTRANSFERASE"/>
    <property type="match status" value="1"/>
</dbReference>
<dbReference type="PIRSF" id="PIRSF000443">
    <property type="entry name" value="Homoser_Ac_trans"/>
    <property type="match status" value="1"/>
</dbReference>
<evidence type="ECO:0000256" key="2">
    <source>
        <dbReference type="HAMAP-Rule" id="MF_00296"/>
    </source>
</evidence>
<dbReference type="KEGG" id="atq:GH723_08075"/>
<dbReference type="HAMAP" id="MF_00296">
    <property type="entry name" value="MetX_acyltransf"/>
    <property type="match status" value="1"/>
</dbReference>
<organism evidence="6 7">
    <name type="scientific">Actinomarinicola tropica</name>
    <dbReference type="NCBI Taxonomy" id="2789776"/>
    <lineage>
        <taxon>Bacteria</taxon>
        <taxon>Bacillati</taxon>
        <taxon>Actinomycetota</taxon>
        <taxon>Acidimicrobiia</taxon>
        <taxon>Acidimicrobiales</taxon>
        <taxon>Iamiaceae</taxon>
        <taxon>Actinomarinicola</taxon>
    </lineage>
</organism>
<keyword evidence="2" id="KW-0486">Methionine biosynthesis</keyword>
<dbReference type="Proteomes" id="UP000334019">
    <property type="component" value="Chromosome"/>
</dbReference>
<reference evidence="6 7" key="1">
    <citation type="submission" date="2019-11" db="EMBL/GenBank/DDBJ databases">
        <authorList>
            <person name="He Y."/>
        </authorList>
    </citation>
    <scope>NUCLEOTIDE SEQUENCE [LARGE SCALE GENOMIC DNA]</scope>
    <source>
        <strain evidence="6 7">SCSIO 58843</strain>
    </source>
</reference>
<evidence type="ECO:0000313" key="7">
    <source>
        <dbReference type="Proteomes" id="UP000334019"/>
    </source>
</evidence>
<comment type="similarity">
    <text evidence="2">Belongs to the AB hydrolase superfamily. MetX family.</text>
</comment>
<comment type="catalytic activity">
    <reaction evidence="2">
        <text>L-homoserine + acetyl-CoA = O-acetyl-L-homoserine + CoA</text>
        <dbReference type="Rhea" id="RHEA:13701"/>
        <dbReference type="ChEBI" id="CHEBI:57287"/>
        <dbReference type="ChEBI" id="CHEBI:57288"/>
        <dbReference type="ChEBI" id="CHEBI:57476"/>
        <dbReference type="ChEBI" id="CHEBI:57716"/>
        <dbReference type="EC" id="2.3.1.31"/>
    </reaction>
</comment>
<gene>
    <name evidence="2" type="primary">metXA</name>
    <name evidence="6" type="ORF">GH723_08075</name>
</gene>
<comment type="pathway">
    <text evidence="2">Amino-acid biosynthesis; L-methionine biosynthesis via de novo pathway; O-acetyl-L-homoserine from L-homoserine: step 1/1.</text>
</comment>
<evidence type="ECO:0000256" key="1">
    <source>
        <dbReference type="ARBA" id="ARBA00022679"/>
    </source>
</evidence>
<comment type="subcellular location">
    <subcellularLocation>
        <location evidence="2">Cytoplasm</location>
    </subcellularLocation>
</comment>
<dbReference type="Gene3D" id="1.10.1740.110">
    <property type="match status" value="1"/>
</dbReference>
<feature type="domain" description="AB hydrolase-1" evidence="5">
    <location>
        <begin position="100"/>
        <end position="394"/>
    </location>
</feature>
<dbReference type="AlphaFoldDB" id="A0A5Q2RKW1"/>
<comment type="caution">
    <text evidence="2">Lacks conserved residue(s) required for the propagation of feature annotation.</text>
</comment>
<comment type="subunit">
    <text evidence="2">Homodimer.</text>
</comment>
<dbReference type="PANTHER" id="PTHR32268:SF11">
    <property type="entry name" value="HOMOSERINE O-ACETYLTRANSFERASE"/>
    <property type="match status" value="1"/>
</dbReference>
<dbReference type="EMBL" id="CP045851">
    <property type="protein sequence ID" value="QGG95066.1"/>
    <property type="molecule type" value="Genomic_DNA"/>
</dbReference>
<sequence>MAKPTPVRSHRARTRTAHRADAAPPLSDPRRSGLARSGRPTSHPSRLPVSGAWRPGDDPGRRRFLHLPGSRPFALEGGGVLRGVDVAYETWGELDADGSNAVLVCHALTGDSHVAGPSGHGHPTAGWWDDLVGPGRAIDTDRWFVVCANVLGGCQGTTGPASIDPDTGRPHGARFPVVTIRDVVRTQAALADHLGVDVWASVIGGSMGGMQALEWTVMFPDRMRSVGALATTAAAGAQQIAWSHVGRMAIAGDPNWRDGDYYDAPDGEGPHQGLALARSIAQIHYRTEPVFEERFGRRTVEPVDRLSLWDRFQVESYLDYQGEKLVRRFDANSYLVLNKAMDLHDLGRGRGGVERALDRVRVPVLTMSIDSDSLYPPYQQEQLRDGFAERGRLFDHVSIASPHGHDGFLLEPAQVGPPLARLLDEVTARG</sequence>
<feature type="binding site" evidence="2">
    <location>
        <position position="406"/>
    </location>
    <ligand>
        <name>substrate</name>
    </ligand>
</feature>
<dbReference type="InterPro" id="IPR008220">
    <property type="entry name" value="HAT_MetX-like"/>
</dbReference>
<keyword evidence="1 2" id="KW-0808">Transferase</keyword>
<dbReference type="GO" id="GO:0004414">
    <property type="term" value="F:homoserine O-acetyltransferase activity"/>
    <property type="evidence" value="ECO:0007669"/>
    <property type="project" value="UniProtKB-UniRule"/>
</dbReference>
<feature type="region of interest" description="Disordered" evidence="4">
    <location>
        <begin position="1"/>
        <end position="65"/>
    </location>
</feature>
<dbReference type="GO" id="GO:0009092">
    <property type="term" value="P:homoserine metabolic process"/>
    <property type="evidence" value="ECO:0007669"/>
    <property type="project" value="TreeGrafter"/>
</dbReference>
<name>A0A5Q2RKW1_9ACTN</name>
<feature type="active site" evidence="2 3">
    <location>
        <position position="405"/>
    </location>
</feature>
<dbReference type="EC" id="2.3.1.31" evidence="2"/>
<dbReference type="GO" id="GO:0005737">
    <property type="term" value="C:cytoplasm"/>
    <property type="evidence" value="ECO:0007669"/>
    <property type="project" value="UniProtKB-SubCell"/>
</dbReference>
<feature type="active site" description="Nucleophile" evidence="2 3">
    <location>
        <position position="206"/>
    </location>
</feature>
<feature type="compositionally biased region" description="Basic residues" evidence="4">
    <location>
        <begin position="8"/>
        <end position="17"/>
    </location>
</feature>
<protein>
    <recommendedName>
        <fullName evidence="2">Homoserine O-acetyltransferase</fullName>
        <shortName evidence="2">HAT</shortName>
        <ecNumber evidence="2">2.3.1.31</ecNumber>
    </recommendedName>
    <alternativeName>
        <fullName evidence="2">Homoserine transacetylase</fullName>
        <shortName evidence="2">HTA</shortName>
    </alternativeName>
</protein>
<dbReference type="InterPro" id="IPR029058">
    <property type="entry name" value="AB_hydrolase_fold"/>
</dbReference>
<feature type="binding site" evidence="2">
    <location>
        <position position="278"/>
    </location>
    <ligand>
        <name>substrate</name>
    </ligand>
</feature>
<dbReference type="Gene3D" id="3.40.50.1820">
    <property type="entry name" value="alpha/beta hydrolase"/>
    <property type="match status" value="1"/>
</dbReference>
<dbReference type="Pfam" id="PF00561">
    <property type="entry name" value="Abhydrolase_1"/>
    <property type="match status" value="1"/>
</dbReference>
<dbReference type="SUPFAM" id="SSF53474">
    <property type="entry name" value="alpha/beta-Hydrolases"/>
    <property type="match status" value="1"/>
</dbReference>
<evidence type="ECO:0000313" key="6">
    <source>
        <dbReference type="EMBL" id="QGG95066.1"/>
    </source>
</evidence>
<accession>A0A5Q2RKW1</accession>
<keyword evidence="7" id="KW-1185">Reference proteome</keyword>
<dbReference type="GO" id="GO:0009086">
    <property type="term" value="P:methionine biosynthetic process"/>
    <property type="evidence" value="ECO:0007669"/>
    <property type="project" value="UniProtKB-UniRule"/>
</dbReference>
<comment type="function">
    <text evidence="2">Transfers an acetyl group from acetyl-CoA to L-homoserine, forming acetyl-L-homoserine.</text>
</comment>
<evidence type="ECO:0000256" key="3">
    <source>
        <dbReference type="PIRSR" id="PIRSR000443-1"/>
    </source>
</evidence>
<keyword evidence="2" id="KW-0028">Amino-acid biosynthesis</keyword>
<proteinExistence type="inferred from homology"/>
<keyword evidence="2 6" id="KW-0012">Acyltransferase</keyword>
<dbReference type="RefSeq" id="WP_153759174.1">
    <property type="nucleotide sequence ID" value="NZ_CP045851.1"/>
</dbReference>
<dbReference type="UniPathway" id="UPA00051">
    <property type="reaction ID" value="UER00074"/>
</dbReference>
<dbReference type="NCBIfam" id="TIGR01392">
    <property type="entry name" value="homoserO_Ac_trn"/>
    <property type="match status" value="1"/>
</dbReference>
<evidence type="ECO:0000256" key="4">
    <source>
        <dbReference type="SAM" id="MobiDB-lite"/>
    </source>
</evidence>
<dbReference type="InterPro" id="IPR000073">
    <property type="entry name" value="AB_hydrolase_1"/>
</dbReference>
<evidence type="ECO:0000259" key="5">
    <source>
        <dbReference type="Pfam" id="PF00561"/>
    </source>
</evidence>
<feature type="active site" evidence="2 3">
    <location>
        <position position="372"/>
    </location>
</feature>
<dbReference type="NCBIfam" id="NF001209">
    <property type="entry name" value="PRK00175.1"/>
    <property type="match status" value="1"/>
</dbReference>
<keyword evidence="2" id="KW-0963">Cytoplasm</keyword>